<evidence type="ECO:0000313" key="2">
    <source>
        <dbReference type="EMBL" id="MBX40475.1"/>
    </source>
</evidence>
<organism evidence="2">
    <name type="scientific">Rhizophora mucronata</name>
    <name type="common">Asiatic mangrove</name>
    <dbReference type="NCBI Taxonomy" id="61149"/>
    <lineage>
        <taxon>Eukaryota</taxon>
        <taxon>Viridiplantae</taxon>
        <taxon>Streptophyta</taxon>
        <taxon>Embryophyta</taxon>
        <taxon>Tracheophyta</taxon>
        <taxon>Spermatophyta</taxon>
        <taxon>Magnoliopsida</taxon>
        <taxon>eudicotyledons</taxon>
        <taxon>Gunneridae</taxon>
        <taxon>Pentapetalae</taxon>
        <taxon>rosids</taxon>
        <taxon>fabids</taxon>
        <taxon>Malpighiales</taxon>
        <taxon>Rhizophoraceae</taxon>
        <taxon>Rhizophora</taxon>
    </lineage>
</organism>
<sequence length="51" mass="5784">MICSSKEHSKNFGWSGRRSNQIKIKELLWFLLTGSLGIVCIEIQCLLIGCE</sequence>
<protein>
    <submittedName>
        <fullName evidence="2">Uncharacterized protein</fullName>
    </submittedName>
</protein>
<accession>A0A2P2NDD0</accession>
<keyword evidence="1" id="KW-0812">Transmembrane</keyword>
<dbReference type="AlphaFoldDB" id="A0A2P2NDD0"/>
<dbReference type="EMBL" id="GGEC01059991">
    <property type="protein sequence ID" value="MBX40475.1"/>
    <property type="molecule type" value="Transcribed_RNA"/>
</dbReference>
<keyword evidence="1" id="KW-1133">Transmembrane helix</keyword>
<evidence type="ECO:0000256" key="1">
    <source>
        <dbReference type="SAM" id="Phobius"/>
    </source>
</evidence>
<name>A0A2P2NDD0_RHIMU</name>
<feature type="transmembrane region" description="Helical" evidence="1">
    <location>
        <begin position="27"/>
        <end position="49"/>
    </location>
</feature>
<proteinExistence type="predicted"/>
<keyword evidence="1" id="KW-0472">Membrane</keyword>
<reference evidence="2" key="1">
    <citation type="submission" date="2018-02" db="EMBL/GenBank/DDBJ databases">
        <title>Rhizophora mucronata_Transcriptome.</title>
        <authorList>
            <person name="Meera S.P."/>
            <person name="Sreeshan A."/>
            <person name="Augustine A."/>
        </authorList>
    </citation>
    <scope>NUCLEOTIDE SEQUENCE</scope>
    <source>
        <tissue evidence="2">Leaf</tissue>
    </source>
</reference>